<dbReference type="InterPro" id="IPR036291">
    <property type="entry name" value="NAD(P)-bd_dom_sf"/>
</dbReference>
<dbReference type="Pfam" id="PF06971">
    <property type="entry name" value="Put_DNA-bind_N"/>
    <property type="match status" value="1"/>
</dbReference>
<evidence type="ECO:0000256" key="2">
    <source>
        <dbReference type="ARBA" id="ARBA00022491"/>
    </source>
</evidence>
<evidence type="ECO:0000313" key="9">
    <source>
        <dbReference type="EMBL" id="CCH75735.1"/>
    </source>
</evidence>
<evidence type="ECO:0000256" key="1">
    <source>
        <dbReference type="ARBA" id="ARBA00022490"/>
    </source>
</evidence>
<evidence type="ECO:0000256" key="4">
    <source>
        <dbReference type="ARBA" id="ARBA00023027"/>
    </source>
</evidence>
<dbReference type="GO" id="GO:0003677">
    <property type="term" value="F:DNA binding"/>
    <property type="evidence" value="ECO:0007669"/>
    <property type="project" value="UniProtKB-UniRule"/>
</dbReference>
<dbReference type="NCBIfam" id="NF003996">
    <property type="entry name" value="PRK05472.2-5"/>
    <property type="match status" value="1"/>
</dbReference>
<dbReference type="OrthoDB" id="9784760at2"/>
<organism evidence="9 10">
    <name type="scientific">Nostocoides australiense Ben110</name>
    <dbReference type="NCBI Taxonomy" id="1193182"/>
    <lineage>
        <taxon>Bacteria</taxon>
        <taxon>Bacillati</taxon>
        <taxon>Actinomycetota</taxon>
        <taxon>Actinomycetes</taxon>
        <taxon>Micrococcales</taxon>
        <taxon>Intrasporangiaceae</taxon>
        <taxon>Nostocoides</taxon>
    </lineage>
</organism>
<name>W6K3A0_9MICO</name>
<evidence type="ECO:0000256" key="5">
    <source>
        <dbReference type="ARBA" id="ARBA00023125"/>
    </source>
</evidence>
<feature type="binding site" evidence="7">
    <location>
        <begin position="95"/>
        <end position="100"/>
    </location>
    <ligand>
        <name>NAD(+)</name>
        <dbReference type="ChEBI" id="CHEBI:57540"/>
    </ligand>
</feature>
<keyword evidence="5 7" id="KW-0238">DNA-binding</keyword>
<dbReference type="EMBL" id="CAJA01000521">
    <property type="protein sequence ID" value="CCH75735.1"/>
    <property type="molecule type" value="Genomic_DNA"/>
</dbReference>
<dbReference type="InterPro" id="IPR036390">
    <property type="entry name" value="WH_DNA-bd_sf"/>
</dbReference>
<dbReference type="RefSeq" id="WP_053084035.1">
    <property type="nucleotide sequence ID" value="NZ_HG764815.1"/>
</dbReference>
<gene>
    <name evidence="7 9" type="primary">rex</name>
    <name evidence="9" type="ORF">BN11_920003</name>
</gene>
<keyword evidence="6 7" id="KW-0804">Transcription</keyword>
<dbReference type="PANTHER" id="PTHR35786">
    <property type="entry name" value="REDOX-SENSING TRANSCRIPTIONAL REPRESSOR REX"/>
    <property type="match status" value="1"/>
</dbReference>
<keyword evidence="10" id="KW-1185">Reference proteome</keyword>
<dbReference type="SUPFAM" id="SSF51735">
    <property type="entry name" value="NAD(P)-binding Rossmann-fold domains"/>
    <property type="match status" value="1"/>
</dbReference>
<dbReference type="Gene3D" id="1.10.10.10">
    <property type="entry name" value="Winged helix-like DNA-binding domain superfamily/Winged helix DNA-binding domain"/>
    <property type="match status" value="1"/>
</dbReference>
<evidence type="ECO:0000256" key="7">
    <source>
        <dbReference type="HAMAP-Rule" id="MF_01131"/>
    </source>
</evidence>
<evidence type="ECO:0000256" key="3">
    <source>
        <dbReference type="ARBA" id="ARBA00023015"/>
    </source>
</evidence>
<dbReference type="NCBIfam" id="NF003995">
    <property type="entry name" value="PRK05472.2-4"/>
    <property type="match status" value="1"/>
</dbReference>
<dbReference type="InterPro" id="IPR009718">
    <property type="entry name" value="Rex_DNA-bd_C_dom"/>
</dbReference>
<dbReference type="Pfam" id="PF02629">
    <property type="entry name" value="CoA_binding"/>
    <property type="match status" value="1"/>
</dbReference>
<keyword evidence="3 7" id="KW-0805">Transcription regulation</keyword>
<dbReference type="NCBIfam" id="NF003994">
    <property type="entry name" value="PRK05472.2-3"/>
    <property type="match status" value="1"/>
</dbReference>
<dbReference type="SUPFAM" id="SSF46785">
    <property type="entry name" value="Winged helix' DNA-binding domain"/>
    <property type="match status" value="1"/>
</dbReference>
<keyword evidence="1 7" id="KW-0963">Cytoplasm</keyword>
<accession>W6K3A0</accession>
<dbReference type="Proteomes" id="UP000035763">
    <property type="component" value="Unassembled WGS sequence"/>
</dbReference>
<dbReference type="NCBIfam" id="NF003992">
    <property type="entry name" value="PRK05472.2-1"/>
    <property type="match status" value="1"/>
</dbReference>
<dbReference type="GO" id="GO:0045892">
    <property type="term" value="P:negative regulation of DNA-templated transcription"/>
    <property type="evidence" value="ECO:0007669"/>
    <property type="project" value="InterPro"/>
</dbReference>
<feature type="domain" description="CoA-binding" evidence="8">
    <location>
        <begin position="84"/>
        <end position="184"/>
    </location>
</feature>
<dbReference type="PANTHER" id="PTHR35786:SF1">
    <property type="entry name" value="REDOX-SENSING TRANSCRIPTIONAL REPRESSOR REX 1"/>
    <property type="match status" value="1"/>
</dbReference>
<dbReference type="InterPro" id="IPR003781">
    <property type="entry name" value="CoA-bd"/>
</dbReference>
<feature type="DNA-binding region" description="H-T-H motif" evidence="7">
    <location>
        <begin position="21"/>
        <end position="60"/>
    </location>
</feature>
<keyword evidence="4 7" id="KW-0520">NAD</keyword>
<dbReference type="NCBIfam" id="NF003993">
    <property type="entry name" value="PRK05472.2-2"/>
    <property type="match status" value="1"/>
</dbReference>
<evidence type="ECO:0000259" key="8">
    <source>
        <dbReference type="SMART" id="SM00881"/>
    </source>
</evidence>
<dbReference type="AlphaFoldDB" id="W6K3A0"/>
<evidence type="ECO:0000313" key="10">
    <source>
        <dbReference type="Proteomes" id="UP000035763"/>
    </source>
</evidence>
<comment type="subunit">
    <text evidence="7">Homodimer.</text>
</comment>
<dbReference type="InterPro" id="IPR022876">
    <property type="entry name" value="Tscrpt_rep_Rex"/>
</dbReference>
<dbReference type="SMART" id="SM00881">
    <property type="entry name" value="CoA_binding"/>
    <property type="match status" value="1"/>
</dbReference>
<reference evidence="9 10" key="1">
    <citation type="journal article" date="2013" name="ISME J.">
        <title>A metabolic model for members of the genus Tetrasphaera involved in enhanced biological phosphorus removal.</title>
        <authorList>
            <person name="Kristiansen R."/>
            <person name="Nguyen H.T.T."/>
            <person name="Saunders A.M."/>
            <person name="Nielsen J.L."/>
            <person name="Wimmer R."/>
            <person name="Le V.Q."/>
            <person name="McIlroy S.J."/>
            <person name="Petrovski S."/>
            <person name="Seviour R.J."/>
            <person name="Calteau A."/>
            <person name="Nielsen K.L."/>
            <person name="Nielsen P.H."/>
        </authorList>
    </citation>
    <scope>NUCLEOTIDE SEQUENCE [LARGE SCALE GENOMIC DNA]</scope>
    <source>
        <strain evidence="9 10">Ben110</strain>
    </source>
</reference>
<dbReference type="InterPro" id="IPR058236">
    <property type="entry name" value="Rex_actinobacterial-type"/>
</dbReference>
<dbReference type="GO" id="GO:0051775">
    <property type="term" value="P:response to redox state"/>
    <property type="evidence" value="ECO:0007669"/>
    <property type="project" value="InterPro"/>
</dbReference>
<protein>
    <recommendedName>
        <fullName evidence="7">Redox-sensing transcriptional repressor Rex</fullName>
    </recommendedName>
</protein>
<dbReference type="STRING" id="1193182.BN11_920003"/>
<sequence>MPATDLPRRGIPDATVARLPAYLRVLGIMAEAGVRSTSSLELAQAVGVHPAKVRKDLSHLGSHGVRGVGYDVAHLTVEISRELGLTRDWPVVIVGLGNLGRALAGHAGLSSRGFSVAGLFDADPAVIGQSVSGLTISPMSAIADLPRAADTVGVIATPAAAAQVVADQLVAAGITSILNCAPAAIVVPAPVDVRRVDIASELQILAFHKQRRTAAPALAVAP</sequence>
<dbReference type="GO" id="GO:0003700">
    <property type="term" value="F:DNA-binding transcription factor activity"/>
    <property type="evidence" value="ECO:0007669"/>
    <property type="project" value="UniProtKB-UniRule"/>
</dbReference>
<comment type="caution">
    <text evidence="9">The sequence shown here is derived from an EMBL/GenBank/DDBJ whole genome shotgun (WGS) entry which is preliminary data.</text>
</comment>
<comment type="similarity">
    <text evidence="7">Belongs to the transcriptional regulatory Rex family.</text>
</comment>
<keyword evidence="2 7" id="KW-0678">Repressor</keyword>
<dbReference type="InterPro" id="IPR036388">
    <property type="entry name" value="WH-like_DNA-bd_sf"/>
</dbReference>
<proteinExistence type="inferred from homology"/>
<dbReference type="Gene3D" id="3.40.50.720">
    <property type="entry name" value="NAD(P)-binding Rossmann-like Domain"/>
    <property type="match status" value="1"/>
</dbReference>
<dbReference type="GO" id="GO:0005737">
    <property type="term" value="C:cytoplasm"/>
    <property type="evidence" value="ECO:0007669"/>
    <property type="project" value="UniProtKB-SubCell"/>
</dbReference>
<evidence type="ECO:0000256" key="6">
    <source>
        <dbReference type="ARBA" id="ARBA00023163"/>
    </source>
</evidence>
<dbReference type="HAMAP" id="MF_01131">
    <property type="entry name" value="Rex"/>
    <property type="match status" value="1"/>
</dbReference>
<comment type="function">
    <text evidence="7">Modulates transcription in response to changes in cellular NADH/NAD(+) redox state.</text>
</comment>
<comment type="subcellular location">
    <subcellularLocation>
        <location evidence="7">Cytoplasm</location>
    </subcellularLocation>
</comment>